<feature type="transmembrane region" description="Helical" evidence="1">
    <location>
        <begin position="20"/>
        <end position="42"/>
    </location>
</feature>
<feature type="transmembrane region" description="Helical" evidence="1">
    <location>
        <begin position="67"/>
        <end position="89"/>
    </location>
</feature>
<organism evidence="2 3">
    <name type="scientific">Algoriphagus winogradskyi</name>
    <dbReference type="NCBI Taxonomy" id="237017"/>
    <lineage>
        <taxon>Bacteria</taxon>
        <taxon>Pseudomonadati</taxon>
        <taxon>Bacteroidota</taxon>
        <taxon>Cytophagia</taxon>
        <taxon>Cytophagales</taxon>
        <taxon>Cyclobacteriaceae</taxon>
        <taxon>Algoriphagus</taxon>
    </lineage>
</organism>
<reference evidence="2 3" key="1">
    <citation type="submission" date="2017-05" db="EMBL/GenBank/DDBJ databases">
        <authorList>
            <person name="Varghese N."/>
            <person name="Submissions S."/>
        </authorList>
    </citation>
    <scope>NUCLEOTIDE SEQUENCE [LARGE SCALE GENOMIC DNA]</scope>
    <source>
        <strain evidence="2 3">DSM 15360</strain>
    </source>
</reference>
<keyword evidence="1" id="KW-0812">Transmembrane</keyword>
<feature type="transmembrane region" description="Helical" evidence="1">
    <location>
        <begin position="110"/>
        <end position="135"/>
    </location>
</feature>
<evidence type="ECO:0000313" key="3">
    <source>
        <dbReference type="Proteomes" id="UP001157915"/>
    </source>
</evidence>
<keyword evidence="3" id="KW-1185">Reference proteome</keyword>
<keyword evidence="1" id="KW-1133">Transmembrane helix</keyword>
<dbReference type="EMBL" id="FXUA01000011">
    <property type="protein sequence ID" value="SMP35899.1"/>
    <property type="molecule type" value="Genomic_DNA"/>
</dbReference>
<evidence type="ECO:0008006" key="4">
    <source>
        <dbReference type="Google" id="ProtNLM"/>
    </source>
</evidence>
<proteinExistence type="predicted"/>
<dbReference type="RefSeq" id="WP_283414850.1">
    <property type="nucleotide sequence ID" value="NZ_FXUA01000011.1"/>
</dbReference>
<sequence>METKLNANKTLKILHVMAWIFYIALMVEAGAIIVNTFITLFINPEGAKNFWEKVDFTAIYNFDSGHFLILTLVMSIVAVLKILLFHQIIKLFSNKTLSFSQPFTSELKKFMLNFTYLAFAIGLFSNCGANFYHWLTTQGIPAIDMKKLHLEGGDVWIFMSVLFFIAVQVVKKGIEIQSENELTV</sequence>
<gene>
    <name evidence="2" type="ORF">SAMN06265367_11190</name>
</gene>
<evidence type="ECO:0000256" key="1">
    <source>
        <dbReference type="SAM" id="Phobius"/>
    </source>
</evidence>
<dbReference type="Proteomes" id="UP001157915">
    <property type="component" value="Unassembled WGS sequence"/>
</dbReference>
<keyword evidence="1" id="KW-0472">Membrane</keyword>
<accession>A0ABY1PJV3</accession>
<comment type="caution">
    <text evidence="2">The sequence shown here is derived from an EMBL/GenBank/DDBJ whole genome shotgun (WGS) entry which is preliminary data.</text>
</comment>
<evidence type="ECO:0000313" key="2">
    <source>
        <dbReference type="EMBL" id="SMP35899.1"/>
    </source>
</evidence>
<protein>
    <recommendedName>
        <fullName evidence="4">DUF2975 domain-containing protein</fullName>
    </recommendedName>
</protein>
<name>A0ABY1PJV3_9BACT</name>
<feature type="transmembrane region" description="Helical" evidence="1">
    <location>
        <begin position="155"/>
        <end position="174"/>
    </location>
</feature>